<dbReference type="Proteomes" id="UP000183832">
    <property type="component" value="Unassembled WGS sequence"/>
</dbReference>
<reference evidence="1 2" key="1">
    <citation type="submission" date="2015-04" db="EMBL/GenBank/DDBJ databases">
        <authorList>
            <person name="Syromyatnikov M.Y."/>
            <person name="Popov V.N."/>
        </authorList>
    </citation>
    <scope>NUCLEOTIDE SEQUENCE [LARGE SCALE GENOMIC DNA]</scope>
</reference>
<protein>
    <submittedName>
        <fullName evidence="1">CLUMA_CG017059, isoform A</fullName>
    </submittedName>
</protein>
<sequence>MTCCQDELYFLSASVPTKVEREDTGEYLKSWWKCQQPSLYDSSKLHGLGIKNNILFRISFFTVLRLHTSWLTEEATSNRIRKKQLKMNKLKSSPVNVSPSLKSPLTIKIYRI</sequence>
<dbReference type="AlphaFoldDB" id="A0A1J1IW63"/>
<dbReference type="EMBL" id="CVRI01000060">
    <property type="protein sequence ID" value="CRL03938.1"/>
    <property type="molecule type" value="Genomic_DNA"/>
</dbReference>
<organism evidence="1 2">
    <name type="scientific">Clunio marinus</name>
    <dbReference type="NCBI Taxonomy" id="568069"/>
    <lineage>
        <taxon>Eukaryota</taxon>
        <taxon>Metazoa</taxon>
        <taxon>Ecdysozoa</taxon>
        <taxon>Arthropoda</taxon>
        <taxon>Hexapoda</taxon>
        <taxon>Insecta</taxon>
        <taxon>Pterygota</taxon>
        <taxon>Neoptera</taxon>
        <taxon>Endopterygota</taxon>
        <taxon>Diptera</taxon>
        <taxon>Nematocera</taxon>
        <taxon>Chironomoidea</taxon>
        <taxon>Chironomidae</taxon>
        <taxon>Clunio</taxon>
    </lineage>
</organism>
<evidence type="ECO:0000313" key="1">
    <source>
        <dbReference type="EMBL" id="CRL03938.1"/>
    </source>
</evidence>
<evidence type="ECO:0000313" key="2">
    <source>
        <dbReference type="Proteomes" id="UP000183832"/>
    </source>
</evidence>
<accession>A0A1J1IW63</accession>
<keyword evidence="2" id="KW-1185">Reference proteome</keyword>
<name>A0A1J1IW63_9DIPT</name>
<proteinExistence type="predicted"/>
<gene>
    <name evidence="1" type="ORF">CLUMA_CG017059</name>
</gene>